<comment type="caution">
    <text evidence="1">The sequence shown here is derived from an EMBL/GenBank/DDBJ whole genome shotgun (WGS) entry which is preliminary data.</text>
</comment>
<evidence type="ECO:0000313" key="1">
    <source>
        <dbReference type="EMBL" id="KAI7942310.1"/>
    </source>
</evidence>
<reference evidence="2" key="1">
    <citation type="journal article" date="2018" name="BMC Genomics">
        <title>Genomic insights into host adaptation between the wheat stripe rust pathogen (Puccinia striiformis f. sp. tritici) and the barley stripe rust pathogen (Puccinia striiformis f. sp. hordei).</title>
        <authorList>
            <person name="Xia C."/>
            <person name="Wang M."/>
            <person name="Yin C."/>
            <person name="Cornejo O.E."/>
            <person name="Hulbert S.H."/>
            <person name="Chen X."/>
        </authorList>
    </citation>
    <scope>NUCLEOTIDE SEQUENCE [LARGE SCALE GENOMIC DNA]</scope>
    <source>
        <strain evidence="2">93-210</strain>
    </source>
</reference>
<reference evidence="1 2" key="3">
    <citation type="journal article" date="2022" name="Microbiol. Spectr.">
        <title>Folding features and dynamics of 3D genome architecture in plant fungal pathogens.</title>
        <authorList>
            <person name="Xia C."/>
        </authorList>
    </citation>
    <scope>NUCLEOTIDE SEQUENCE [LARGE SCALE GENOMIC DNA]</scope>
    <source>
        <strain evidence="1 2">93-210</strain>
    </source>
</reference>
<organism evidence="1 2">
    <name type="scientific">Puccinia striiformis f. sp. tritici</name>
    <dbReference type="NCBI Taxonomy" id="168172"/>
    <lineage>
        <taxon>Eukaryota</taxon>
        <taxon>Fungi</taxon>
        <taxon>Dikarya</taxon>
        <taxon>Basidiomycota</taxon>
        <taxon>Pucciniomycotina</taxon>
        <taxon>Pucciniomycetes</taxon>
        <taxon>Pucciniales</taxon>
        <taxon>Pucciniaceae</taxon>
        <taxon>Puccinia</taxon>
    </lineage>
</organism>
<accession>A0ACC0DZM2</accession>
<gene>
    <name evidence="1" type="ORF">MJO28_012337</name>
</gene>
<sequence length="461" mass="51501">MPSSNDQYSLQQREHRQLVRRKKIVVVLVLLIGLRQWSKSIKQPYNDAPFTGNAYVKHLLNGNRLRAQSMFRLSIDVFRICSDELLSLNVEPVSKLLSMDKQLAISLSQDLASVTFSPSAWSTSTGYETHCRYAPQRFGISSIHPTSIPNYHKLSSKMPIQTINNPSPLIPSVPQLDGNSVTFASWRSRLRNVLTIQGVMDIVDKTLPRPNNSDTKEGKSLTRSPEQRGFNPEDYGADWDTLSDMACSTIQLTLSVDLAIQYETVKPASKLFTMICDAYEKNTRARRLQLEDAFWTARHDPNQPIAKWIARVRIAATDLASVKLTPADQQICDRLLRGLDKSWKTIRDHLVYSPNEISLDDAISALEAHEISTSVTLDSSGIDSMHSAAAAAKQKGRFRCYKCGNKGHHSTDCPNQQNNVKFKNPTKQSEARAGATSVATLGNYTSGDEDDSSDEEIDVWG</sequence>
<reference evidence="2" key="2">
    <citation type="journal article" date="2018" name="Mol. Plant Microbe Interact.">
        <title>Genome sequence resources for the wheat stripe rust pathogen (Puccinia striiformis f. sp. tritici) and the barley stripe rust pathogen (Puccinia striiformis f. sp. hordei).</title>
        <authorList>
            <person name="Xia C."/>
            <person name="Wang M."/>
            <person name="Yin C."/>
            <person name="Cornejo O.E."/>
            <person name="Hulbert S.H."/>
            <person name="Chen X."/>
        </authorList>
    </citation>
    <scope>NUCLEOTIDE SEQUENCE [LARGE SCALE GENOMIC DNA]</scope>
    <source>
        <strain evidence="2">93-210</strain>
    </source>
</reference>
<keyword evidence="2" id="KW-1185">Reference proteome</keyword>
<proteinExistence type="predicted"/>
<evidence type="ECO:0000313" key="2">
    <source>
        <dbReference type="Proteomes" id="UP001060170"/>
    </source>
</evidence>
<dbReference type="Proteomes" id="UP001060170">
    <property type="component" value="Chromosome 12"/>
</dbReference>
<dbReference type="EMBL" id="CM045876">
    <property type="protein sequence ID" value="KAI7942310.1"/>
    <property type="molecule type" value="Genomic_DNA"/>
</dbReference>
<name>A0ACC0DZM2_9BASI</name>
<protein>
    <submittedName>
        <fullName evidence="1">Uncharacterized protein</fullName>
    </submittedName>
</protein>